<accession>A0AAU7LY20</accession>
<dbReference type="GO" id="GO:0005694">
    <property type="term" value="C:chromosome"/>
    <property type="evidence" value="ECO:0007669"/>
    <property type="project" value="TreeGrafter"/>
</dbReference>
<geneLocation type="plasmid" evidence="3">
    <name>p1</name>
</geneLocation>
<dbReference type="InterPro" id="IPR004437">
    <property type="entry name" value="ParB/RepB/Spo0J"/>
</dbReference>
<feature type="domain" description="ParB-like N-terminal" evidence="2">
    <location>
        <begin position="64"/>
        <end position="158"/>
    </location>
</feature>
<dbReference type="CDD" id="cd16405">
    <property type="entry name" value="RepB_like_N"/>
    <property type="match status" value="1"/>
</dbReference>
<dbReference type="InterPro" id="IPR040873">
    <property type="entry name" value="SoPB_HTH"/>
</dbReference>
<dbReference type="SMART" id="SM00470">
    <property type="entry name" value="ParB"/>
    <property type="match status" value="1"/>
</dbReference>
<dbReference type="EMBL" id="CP157676">
    <property type="protein sequence ID" value="XBP72525.1"/>
    <property type="molecule type" value="Genomic_DNA"/>
</dbReference>
<sequence length="323" mass="35629">MALKDKAALVDLSKIDLSSAARVQTAKTAIGMHAEALFRDEKVSIENSKLKQQLAEFDGASPARQLDPKTIMRSKWANRHEESFNNVEFQHLKSEIESAGGNIQPIKVRPLPNKPRTYELIFGHRRHLACLELGLPVFAVIEDMDDAELFCQMDRENRERSPLKPYEAGRAYARALDEGLFPSARKLAESASIDLSQLGKALALARLPIDVLSAFPSPLDLQYRWATDLTQALQKDPDRVLAAAKKINSEPRNHSAAQVLKMLVEGGGTVPPPSKKAVSISGVNGQLGSIVRDSKARSISINFTNIDPERFDEIAKGMLKLIS</sequence>
<dbReference type="PANTHER" id="PTHR33375:SF1">
    <property type="entry name" value="CHROMOSOME-PARTITIONING PROTEIN PARB-RELATED"/>
    <property type="match status" value="1"/>
</dbReference>
<comment type="similarity">
    <text evidence="1">Belongs to the ParB family.</text>
</comment>
<gene>
    <name evidence="3" type="ORF">ABLV49_20745</name>
</gene>
<dbReference type="Pfam" id="PF02195">
    <property type="entry name" value="ParB_N"/>
    <property type="match status" value="1"/>
</dbReference>
<dbReference type="PANTHER" id="PTHR33375">
    <property type="entry name" value="CHROMOSOME-PARTITIONING PROTEIN PARB-RELATED"/>
    <property type="match status" value="1"/>
</dbReference>
<dbReference type="InterPro" id="IPR037972">
    <property type="entry name" value="RepB_N"/>
</dbReference>
<dbReference type="GO" id="GO:0003677">
    <property type="term" value="F:DNA binding"/>
    <property type="evidence" value="ECO:0007669"/>
    <property type="project" value="InterPro"/>
</dbReference>
<dbReference type="SUPFAM" id="SSF109709">
    <property type="entry name" value="KorB DNA-binding domain-like"/>
    <property type="match status" value="1"/>
</dbReference>
<dbReference type="NCBIfam" id="TIGR00180">
    <property type="entry name" value="parB_part"/>
    <property type="match status" value="1"/>
</dbReference>
<dbReference type="Gene3D" id="1.10.10.2830">
    <property type="match status" value="1"/>
</dbReference>
<keyword evidence="3" id="KW-0614">Plasmid</keyword>
<dbReference type="Gene3D" id="3.90.1530.10">
    <property type="entry name" value="Conserved hypothetical protein from pyrococcus furiosus pfu- 392566-001, ParB domain"/>
    <property type="match status" value="1"/>
</dbReference>
<dbReference type="InterPro" id="IPR050336">
    <property type="entry name" value="Chromosome_partition/occlusion"/>
</dbReference>
<dbReference type="InterPro" id="IPR003115">
    <property type="entry name" value="ParB_N"/>
</dbReference>
<dbReference type="InterPro" id="IPR036086">
    <property type="entry name" value="ParB/Sulfiredoxin_sf"/>
</dbReference>
<dbReference type="GO" id="GO:0007059">
    <property type="term" value="P:chromosome segregation"/>
    <property type="evidence" value="ECO:0007669"/>
    <property type="project" value="TreeGrafter"/>
</dbReference>
<reference evidence="3" key="1">
    <citation type="submission" date="2024-05" db="EMBL/GenBank/DDBJ databases">
        <authorList>
            <person name="Bunk B."/>
            <person name="Swiderski J."/>
            <person name="Sproer C."/>
            <person name="Thiel V."/>
        </authorList>
    </citation>
    <scope>NUCLEOTIDE SEQUENCE</scope>
    <source>
        <strain evidence="3">DSM 17735</strain>
        <plasmid evidence="3">p1</plasmid>
    </source>
</reference>
<dbReference type="AlphaFoldDB" id="A0AAU7LY20"/>
<dbReference type="SUPFAM" id="SSF110849">
    <property type="entry name" value="ParB/Sulfiredoxin"/>
    <property type="match status" value="1"/>
</dbReference>
<name>A0AAU7LY20_9BURK</name>
<protein>
    <submittedName>
        <fullName evidence="3">ParB/RepB/Spo0J family partition protein</fullName>
    </submittedName>
</protein>
<proteinExistence type="inferred from homology"/>
<evidence type="ECO:0000256" key="1">
    <source>
        <dbReference type="ARBA" id="ARBA00006295"/>
    </source>
</evidence>
<dbReference type="RefSeq" id="WP_349282168.1">
    <property type="nucleotide sequence ID" value="NZ_CBCSCU010000025.1"/>
</dbReference>
<organism evidence="3">
    <name type="scientific">Polaromonas hydrogenivorans</name>
    <dbReference type="NCBI Taxonomy" id="335476"/>
    <lineage>
        <taxon>Bacteria</taxon>
        <taxon>Pseudomonadati</taxon>
        <taxon>Pseudomonadota</taxon>
        <taxon>Betaproteobacteria</taxon>
        <taxon>Burkholderiales</taxon>
        <taxon>Comamonadaceae</taxon>
        <taxon>Polaromonas</taxon>
    </lineage>
</organism>
<evidence type="ECO:0000313" key="3">
    <source>
        <dbReference type="EMBL" id="XBP72525.1"/>
    </source>
</evidence>
<evidence type="ECO:0000259" key="2">
    <source>
        <dbReference type="SMART" id="SM00470"/>
    </source>
</evidence>
<dbReference type="Pfam" id="PF18090">
    <property type="entry name" value="SoPB_HTH"/>
    <property type="match status" value="1"/>
</dbReference>